<reference evidence="10 11" key="1">
    <citation type="submission" date="2011-10" db="EMBL/GenBank/DDBJ databases">
        <authorList>
            <person name="Genoscope - CEA"/>
        </authorList>
    </citation>
    <scope>NUCLEOTIDE SEQUENCE [LARGE SCALE GENOMIC DNA]</scope>
    <source>
        <strain evidence="10 11">RCC 1105</strain>
    </source>
</reference>
<dbReference type="STRING" id="41875.K8F1K9"/>
<geneLocation type="chloroplast" evidence="10"/>
<keyword evidence="6 8" id="KW-0804">Transcription</keyword>
<dbReference type="SUPFAM" id="SSF47789">
    <property type="entry name" value="C-terminal domain of RNA polymerase alpha subunit"/>
    <property type="match status" value="1"/>
</dbReference>
<dbReference type="AlphaFoldDB" id="K8F1K9"/>
<comment type="catalytic activity">
    <reaction evidence="7 8">
        <text>RNA(n) + a ribonucleoside 5'-triphosphate = RNA(n+1) + diphosphate</text>
        <dbReference type="Rhea" id="RHEA:21248"/>
        <dbReference type="Rhea" id="RHEA-COMP:14527"/>
        <dbReference type="Rhea" id="RHEA-COMP:17342"/>
        <dbReference type="ChEBI" id="CHEBI:33019"/>
        <dbReference type="ChEBI" id="CHEBI:61557"/>
        <dbReference type="ChEBI" id="CHEBI:140395"/>
        <dbReference type="EC" id="2.7.7.6"/>
    </reaction>
</comment>
<dbReference type="Gene3D" id="2.170.120.12">
    <property type="entry name" value="DNA-directed RNA polymerase, insert domain"/>
    <property type="match status" value="1"/>
</dbReference>
<comment type="subunit">
    <text evidence="8">In plastids the minimal PEP RNA polymerase catalytic core is composed of four subunits: alpha, beta, beta', and beta''. When a (nuclear-encoded) sigma factor is associated with the core the holoenzyme is formed, which can initiate transcription.</text>
</comment>
<evidence type="ECO:0000256" key="2">
    <source>
        <dbReference type="ARBA" id="ARBA00007123"/>
    </source>
</evidence>
<dbReference type="Pfam" id="PF01000">
    <property type="entry name" value="RNA_pol_A_bac"/>
    <property type="match status" value="1"/>
</dbReference>
<evidence type="ECO:0000256" key="6">
    <source>
        <dbReference type="ARBA" id="ARBA00023163"/>
    </source>
</evidence>
<evidence type="ECO:0000259" key="9">
    <source>
        <dbReference type="SMART" id="SM00662"/>
    </source>
</evidence>
<dbReference type="Pfam" id="PF03118">
    <property type="entry name" value="RNA_pol_A_CTD"/>
    <property type="match status" value="1"/>
</dbReference>
<organism evidence="10 11">
    <name type="scientific">Bathycoccus prasinos</name>
    <dbReference type="NCBI Taxonomy" id="41875"/>
    <lineage>
        <taxon>Eukaryota</taxon>
        <taxon>Viridiplantae</taxon>
        <taxon>Chlorophyta</taxon>
        <taxon>Mamiellophyceae</taxon>
        <taxon>Mamiellales</taxon>
        <taxon>Bathycoccaceae</taxon>
        <taxon>Bathycoccus</taxon>
    </lineage>
</organism>
<evidence type="ECO:0000256" key="7">
    <source>
        <dbReference type="ARBA" id="ARBA00048552"/>
    </source>
</evidence>
<dbReference type="InterPro" id="IPR011263">
    <property type="entry name" value="DNA-dir_RNA_pol_RpoA/D/Rpb3"/>
</dbReference>
<dbReference type="HAMAP" id="MF_00059">
    <property type="entry name" value="RNApol_bact_RpoA"/>
    <property type="match status" value="1"/>
</dbReference>
<keyword evidence="10" id="KW-0150">Chloroplast</keyword>
<dbReference type="SMART" id="SM00662">
    <property type="entry name" value="RPOLD"/>
    <property type="match status" value="1"/>
</dbReference>
<feature type="region of interest" description="Alpha N-terminal domain (alpha-NTD)" evidence="8">
    <location>
        <begin position="1"/>
        <end position="272"/>
    </location>
</feature>
<dbReference type="InterPro" id="IPR011260">
    <property type="entry name" value="RNAP_asu_C"/>
</dbReference>
<dbReference type="Gene3D" id="1.10.150.20">
    <property type="entry name" value="5' to 3' exonuclease, C-terminal subdomain"/>
    <property type="match status" value="1"/>
</dbReference>
<dbReference type="EC" id="2.7.7.6" evidence="8"/>
<evidence type="ECO:0000256" key="1">
    <source>
        <dbReference type="ARBA" id="ARBA00004026"/>
    </source>
</evidence>
<keyword evidence="4 8" id="KW-0808">Transferase</keyword>
<dbReference type="SUPFAM" id="SSF56553">
    <property type="entry name" value="Insert subdomain of RNA polymerase alpha subunit"/>
    <property type="match status" value="1"/>
</dbReference>
<dbReference type="GeneID" id="20314120"/>
<dbReference type="GO" id="GO:0009507">
    <property type="term" value="C:chloroplast"/>
    <property type="evidence" value="ECO:0007669"/>
    <property type="project" value="UniProtKB-SubCell"/>
</dbReference>
<accession>K8F1K9</accession>
<keyword evidence="10" id="KW-0934">Plastid</keyword>
<dbReference type="GO" id="GO:0006351">
    <property type="term" value="P:DNA-templated transcription"/>
    <property type="evidence" value="ECO:0007669"/>
    <property type="project" value="UniProtKB-UniRule"/>
</dbReference>
<feature type="domain" description="DNA-directed RNA polymerase RpoA/D/Rpb3-type" evidence="9">
    <location>
        <begin position="22"/>
        <end position="268"/>
    </location>
</feature>
<gene>
    <name evidence="8" type="primary">rpoA</name>
    <name evidence="10" type="ordered locus">BathyCg00301</name>
</gene>
<evidence type="ECO:0000256" key="4">
    <source>
        <dbReference type="ARBA" id="ARBA00022679"/>
    </source>
</evidence>
<dbReference type="GO" id="GO:0003899">
    <property type="term" value="F:DNA-directed RNA polymerase activity"/>
    <property type="evidence" value="ECO:0007669"/>
    <property type="project" value="UniProtKB-UniRule"/>
</dbReference>
<sequence length="365" mass="40267">MMTASAKLHSLQFQPLAPTEWYGRLSFGPVLPGQGLTVGNTLRRVLLNDLKGISVVGAEIAGVDNEFSTLPGVRESVVEIFLNLRDLVFTHYTPDEKEPPSQGELEPGAKPFAAAQLKKDLSKLPISSFPYVVRAGDLDSQDFKIVDPTQPVATLLSPEAAATFQIYLFLSVGRGYQSWKKLPGVPQIMGQRFFEDFTPPTRSHTGTTFPIDAIFMPVKRVNFTIRENLGEGEYIYFELWTNGSLHPLQALRSAAKVCMKVMGACLQCVDLQPSLTDDLEPGTPGATVPVQYTKSEALPKFESIPIEQLELSLRAYNCLKRAQILTLADLAQQSCSDLLSLRNFGQKSAEEVRAALRTYGIELKQ</sequence>
<name>K8F1K9_9CHLO</name>
<dbReference type="InterPro" id="IPR011262">
    <property type="entry name" value="DNA-dir_RNA_pol_insert"/>
</dbReference>
<dbReference type="SUPFAM" id="SSF55257">
    <property type="entry name" value="RBP11-like subunits of RNA polymerase"/>
    <property type="match status" value="1"/>
</dbReference>
<evidence type="ECO:0000256" key="8">
    <source>
        <dbReference type="HAMAP-Rule" id="MF_00059"/>
    </source>
</evidence>
<comment type="subcellular location">
    <subcellularLocation>
        <location evidence="8">Plastid</location>
        <location evidence="8">Chloroplast</location>
    </subcellularLocation>
</comment>
<proteinExistence type="inferred from homology"/>
<dbReference type="InterPro" id="IPR011773">
    <property type="entry name" value="DNA-dir_RpoA"/>
</dbReference>
<dbReference type="GO" id="GO:0000428">
    <property type="term" value="C:DNA-directed RNA polymerase complex"/>
    <property type="evidence" value="ECO:0007669"/>
    <property type="project" value="UniProtKB-KW"/>
</dbReference>
<evidence type="ECO:0000256" key="5">
    <source>
        <dbReference type="ARBA" id="ARBA00022695"/>
    </source>
</evidence>
<feature type="region of interest" description="Alpha C-terminal domain (alpha-CTD)" evidence="8">
    <location>
        <begin position="298"/>
        <end position="365"/>
    </location>
</feature>
<evidence type="ECO:0000313" key="11">
    <source>
        <dbReference type="Proteomes" id="UP000198341"/>
    </source>
</evidence>
<dbReference type="GO" id="GO:0003677">
    <property type="term" value="F:DNA binding"/>
    <property type="evidence" value="ECO:0007669"/>
    <property type="project" value="UniProtKB-UniRule"/>
</dbReference>
<comment type="similarity">
    <text evidence="2 8">Belongs to the RNA polymerase alpha chain family.</text>
</comment>
<dbReference type="InterPro" id="IPR036603">
    <property type="entry name" value="RBP11-like"/>
</dbReference>
<dbReference type="Proteomes" id="UP000198341">
    <property type="component" value="Chloroplast Pltd"/>
</dbReference>
<dbReference type="InterPro" id="IPR036643">
    <property type="entry name" value="RNApol_insert_sf"/>
</dbReference>
<dbReference type="EMBL" id="FO082259">
    <property type="protein sequence ID" value="CCO65932.1"/>
    <property type="molecule type" value="Genomic_DNA"/>
</dbReference>
<dbReference type="KEGG" id="bpg:BathyCg00301"/>
<evidence type="ECO:0000313" key="10">
    <source>
        <dbReference type="EMBL" id="CCO65932.1"/>
    </source>
</evidence>
<dbReference type="GO" id="GO:0046983">
    <property type="term" value="F:protein dimerization activity"/>
    <property type="evidence" value="ECO:0007669"/>
    <property type="project" value="InterPro"/>
</dbReference>
<dbReference type="Pfam" id="PF01193">
    <property type="entry name" value="RNA_pol_L"/>
    <property type="match status" value="1"/>
</dbReference>
<dbReference type="RefSeq" id="YP_009056888.1">
    <property type="nucleotide sequence ID" value="NC_024811.1"/>
</dbReference>
<keyword evidence="3 8" id="KW-0240">DNA-directed RNA polymerase</keyword>
<keyword evidence="5 8" id="KW-0548">Nucleotidyltransferase</keyword>
<comment type="function">
    <text evidence="1 8">DNA-dependent RNA polymerase catalyzes the transcription of DNA into RNA using the four ribonucleoside triphosphates as substrates.</text>
</comment>
<keyword evidence="11" id="KW-1185">Reference proteome</keyword>
<comment type="domain">
    <text evidence="8">The N-terminal domain is essential for RNAP assembly and basal transcription, whereas the C-terminal domain is involved in interaction with transcriptional regulators and with upstream promoter elements.</text>
</comment>
<dbReference type="CDD" id="cd06928">
    <property type="entry name" value="RNAP_alpha_NTD"/>
    <property type="match status" value="1"/>
</dbReference>
<evidence type="ECO:0000256" key="3">
    <source>
        <dbReference type="ARBA" id="ARBA00022478"/>
    </source>
</evidence>
<protein>
    <recommendedName>
        <fullName evidence="8">DNA-directed RNA polymerase subunit alpha</fullName>
        <shortName evidence="8">PEP</shortName>
        <ecNumber evidence="8">2.7.7.6</ecNumber>
    </recommendedName>
    <alternativeName>
        <fullName evidence="8">Plastid-encoded RNA polymerase subunit alpha</fullName>
        <shortName evidence="8">RNA polymerase subunit alpha</shortName>
    </alternativeName>
</protein>
<dbReference type="OrthoDB" id="360088at2759"/>
<dbReference type="Gene3D" id="3.30.1360.10">
    <property type="entry name" value="RNA polymerase, RBP11-like subunit"/>
    <property type="match status" value="1"/>
</dbReference>